<dbReference type="GO" id="GO:0070072">
    <property type="term" value="P:vacuolar proton-transporting V-type ATPase complex assembly"/>
    <property type="evidence" value="ECO:0007669"/>
    <property type="project" value="InterPro"/>
</dbReference>
<dbReference type="InterPro" id="IPR021013">
    <property type="entry name" value="ATPase_Vma12"/>
</dbReference>
<keyword evidence="9" id="KW-1185">Reference proteome</keyword>
<sequence>MVLLTVTPAIVRALEAAEAVAAEDFGELQLSSEPSLAAPAVGQPVSHGQLIDLSRLLRKHEADITAREEKARRCSQEEESITARQDSVEPLQADKSTQQQPLPAPRTLDALLRGSSIYIPPPPPKKPQTTEYKALMARLRAEEEARAYERMLNPSAAPTSYLPKSETFSQRFQNASSPPAFSVGTQTATDEDELSYDEVHRQIILIINVLVSVVACAVFIWMAARHWSAPTRLGLSMGGSGAVAIAEVVVYSSYVRKVAEAKRKERRKPEIKEIVQSWVIDSSDKKAKEVSISSATDEKSEDAVRYRKGKHR</sequence>
<accession>A0A6A5T8K5</accession>
<dbReference type="EMBL" id="ML977039">
    <property type="protein sequence ID" value="KAF1949285.1"/>
    <property type="molecule type" value="Genomic_DNA"/>
</dbReference>
<keyword evidence="3" id="KW-0256">Endoplasmic reticulum</keyword>
<comment type="subcellular location">
    <subcellularLocation>
        <location evidence="1">Endoplasmic reticulum membrane</location>
        <topology evidence="1">Multi-pass membrane protein</topology>
    </subcellularLocation>
</comment>
<protein>
    <submittedName>
        <fullName evidence="8">Uncharacterized protein</fullName>
    </submittedName>
</protein>
<dbReference type="OrthoDB" id="19981at2759"/>
<gene>
    <name evidence="8" type="ORF">CC80DRAFT_497601</name>
</gene>
<feature type="compositionally biased region" description="Basic and acidic residues" evidence="6">
    <location>
        <begin position="296"/>
        <end position="305"/>
    </location>
</feature>
<evidence type="ECO:0000256" key="4">
    <source>
        <dbReference type="ARBA" id="ARBA00022989"/>
    </source>
</evidence>
<reference evidence="8" key="1">
    <citation type="journal article" date="2020" name="Stud. Mycol.">
        <title>101 Dothideomycetes genomes: a test case for predicting lifestyles and emergence of pathogens.</title>
        <authorList>
            <person name="Haridas S."/>
            <person name="Albert R."/>
            <person name="Binder M."/>
            <person name="Bloem J."/>
            <person name="Labutti K."/>
            <person name="Salamov A."/>
            <person name="Andreopoulos B."/>
            <person name="Baker S."/>
            <person name="Barry K."/>
            <person name="Bills G."/>
            <person name="Bluhm B."/>
            <person name="Cannon C."/>
            <person name="Castanera R."/>
            <person name="Culley D."/>
            <person name="Daum C."/>
            <person name="Ezra D."/>
            <person name="Gonzalez J."/>
            <person name="Henrissat B."/>
            <person name="Kuo A."/>
            <person name="Liang C."/>
            <person name="Lipzen A."/>
            <person name="Lutzoni F."/>
            <person name="Magnuson J."/>
            <person name="Mondo S."/>
            <person name="Nolan M."/>
            <person name="Ohm R."/>
            <person name="Pangilinan J."/>
            <person name="Park H.-J."/>
            <person name="Ramirez L."/>
            <person name="Alfaro M."/>
            <person name="Sun H."/>
            <person name="Tritt A."/>
            <person name="Yoshinaga Y."/>
            <person name="Zwiers L.-H."/>
            <person name="Turgeon B."/>
            <person name="Goodwin S."/>
            <person name="Spatafora J."/>
            <person name="Crous P."/>
            <person name="Grigoriev I."/>
        </authorList>
    </citation>
    <scope>NUCLEOTIDE SEQUENCE</scope>
    <source>
        <strain evidence="8">CBS 675.92</strain>
    </source>
</reference>
<feature type="region of interest" description="Disordered" evidence="6">
    <location>
        <begin position="67"/>
        <end position="105"/>
    </location>
</feature>
<evidence type="ECO:0000313" key="9">
    <source>
        <dbReference type="Proteomes" id="UP000800035"/>
    </source>
</evidence>
<dbReference type="AlphaFoldDB" id="A0A6A5T8K5"/>
<evidence type="ECO:0000256" key="7">
    <source>
        <dbReference type="SAM" id="Phobius"/>
    </source>
</evidence>
<evidence type="ECO:0000256" key="6">
    <source>
        <dbReference type="SAM" id="MobiDB-lite"/>
    </source>
</evidence>
<organism evidence="8 9">
    <name type="scientific">Byssothecium circinans</name>
    <dbReference type="NCBI Taxonomy" id="147558"/>
    <lineage>
        <taxon>Eukaryota</taxon>
        <taxon>Fungi</taxon>
        <taxon>Dikarya</taxon>
        <taxon>Ascomycota</taxon>
        <taxon>Pezizomycotina</taxon>
        <taxon>Dothideomycetes</taxon>
        <taxon>Pleosporomycetidae</taxon>
        <taxon>Pleosporales</taxon>
        <taxon>Massarineae</taxon>
        <taxon>Massarinaceae</taxon>
        <taxon>Byssothecium</taxon>
    </lineage>
</organism>
<evidence type="ECO:0000256" key="5">
    <source>
        <dbReference type="ARBA" id="ARBA00023136"/>
    </source>
</evidence>
<dbReference type="PANTHER" id="PTHR31394:SF1">
    <property type="entry name" value="TRANSMEMBRANE PROTEIN 199"/>
    <property type="match status" value="1"/>
</dbReference>
<feature type="transmembrane region" description="Helical" evidence="7">
    <location>
        <begin position="203"/>
        <end position="223"/>
    </location>
</feature>
<evidence type="ECO:0000313" key="8">
    <source>
        <dbReference type="EMBL" id="KAF1949285.1"/>
    </source>
</evidence>
<keyword evidence="2 7" id="KW-0812">Transmembrane</keyword>
<evidence type="ECO:0000256" key="1">
    <source>
        <dbReference type="ARBA" id="ARBA00004477"/>
    </source>
</evidence>
<dbReference type="PANTHER" id="PTHR31394">
    <property type="entry name" value="TRANSMEMBRANE PROTEIN 199"/>
    <property type="match status" value="1"/>
</dbReference>
<dbReference type="Pfam" id="PF11712">
    <property type="entry name" value="Vma12"/>
    <property type="match status" value="1"/>
</dbReference>
<proteinExistence type="predicted"/>
<keyword evidence="4 7" id="KW-1133">Transmembrane helix</keyword>
<feature type="transmembrane region" description="Helical" evidence="7">
    <location>
        <begin position="235"/>
        <end position="254"/>
    </location>
</feature>
<dbReference type="Proteomes" id="UP000800035">
    <property type="component" value="Unassembled WGS sequence"/>
</dbReference>
<evidence type="ECO:0000256" key="3">
    <source>
        <dbReference type="ARBA" id="ARBA00022824"/>
    </source>
</evidence>
<feature type="region of interest" description="Disordered" evidence="6">
    <location>
        <begin position="283"/>
        <end position="312"/>
    </location>
</feature>
<feature type="compositionally biased region" description="Basic and acidic residues" evidence="6">
    <location>
        <begin position="67"/>
        <end position="76"/>
    </location>
</feature>
<name>A0A6A5T8K5_9PLEO</name>
<dbReference type="GO" id="GO:0005789">
    <property type="term" value="C:endoplasmic reticulum membrane"/>
    <property type="evidence" value="ECO:0007669"/>
    <property type="project" value="UniProtKB-SubCell"/>
</dbReference>
<evidence type="ECO:0000256" key="2">
    <source>
        <dbReference type="ARBA" id="ARBA00022692"/>
    </source>
</evidence>
<keyword evidence="5 7" id="KW-0472">Membrane</keyword>